<dbReference type="GO" id="GO:0015031">
    <property type="term" value="P:protein transport"/>
    <property type="evidence" value="ECO:0007669"/>
    <property type="project" value="UniProtKB-KW"/>
</dbReference>
<keyword evidence="7" id="KW-1185">Reference proteome</keyword>
<keyword evidence="2" id="KW-0653">Protein transport</keyword>
<evidence type="ECO:0000313" key="6">
    <source>
        <dbReference type="EMBL" id="CDW85800.1"/>
    </source>
</evidence>
<evidence type="ECO:0000256" key="2">
    <source>
        <dbReference type="ARBA" id="ARBA00022927"/>
    </source>
</evidence>
<dbReference type="GO" id="GO:0005768">
    <property type="term" value="C:endosome"/>
    <property type="evidence" value="ECO:0007669"/>
    <property type="project" value="TreeGrafter"/>
</dbReference>
<dbReference type="SUPFAM" id="SSF48371">
    <property type="entry name" value="ARM repeat"/>
    <property type="match status" value="2"/>
</dbReference>
<dbReference type="Pfam" id="PF04118">
    <property type="entry name" value="Dopey_N"/>
    <property type="match status" value="1"/>
</dbReference>
<dbReference type="PANTHER" id="PTHR14042">
    <property type="entry name" value="DOPEY-RELATED"/>
    <property type="match status" value="1"/>
</dbReference>
<dbReference type="InterPro" id="IPR016024">
    <property type="entry name" value="ARM-type_fold"/>
</dbReference>
<dbReference type="GO" id="GO:0005829">
    <property type="term" value="C:cytosol"/>
    <property type="evidence" value="ECO:0007669"/>
    <property type="project" value="GOC"/>
</dbReference>
<proteinExistence type="inferred from homology"/>
<dbReference type="PANTHER" id="PTHR14042:SF24">
    <property type="entry name" value="PROTEIN DOPEY-1 HOMOLOG"/>
    <property type="match status" value="1"/>
</dbReference>
<protein>
    <submittedName>
        <fullName evidence="6">N-terminal domain-containing protein</fullName>
    </submittedName>
</protein>
<dbReference type="EMBL" id="CCKQ01014065">
    <property type="protein sequence ID" value="CDW85800.1"/>
    <property type="molecule type" value="Genomic_DNA"/>
</dbReference>
<comment type="similarity">
    <text evidence="3">Belongs to the DOP1 family.</text>
</comment>
<feature type="domain" description="DOP1-like C-terminal" evidence="5">
    <location>
        <begin position="1672"/>
        <end position="1956"/>
    </location>
</feature>
<dbReference type="Pfam" id="PF24598">
    <property type="entry name" value="DOP1_C"/>
    <property type="match status" value="1"/>
</dbReference>
<dbReference type="InterPro" id="IPR056457">
    <property type="entry name" value="DOP1_C"/>
</dbReference>
<name>A0A078ATP8_STYLE</name>
<dbReference type="GO" id="GO:0005802">
    <property type="term" value="C:trans-Golgi network"/>
    <property type="evidence" value="ECO:0007669"/>
    <property type="project" value="TreeGrafter"/>
</dbReference>
<reference evidence="6 7" key="1">
    <citation type="submission" date="2014-06" db="EMBL/GenBank/DDBJ databases">
        <authorList>
            <person name="Swart Estienne"/>
        </authorList>
    </citation>
    <scope>NUCLEOTIDE SEQUENCE [LARGE SCALE GENOMIC DNA]</scope>
    <source>
        <strain evidence="6 7">130c</strain>
    </source>
</reference>
<dbReference type="Proteomes" id="UP000039865">
    <property type="component" value="Unassembled WGS sequence"/>
</dbReference>
<evidence type="ECO:0000259" key="4">
    <source>
        <dbReference type="Pfam" id="PF04118"/>
    </source>
</evidence>
<dbReference type="InterPro" id="IPR040314">
    <property type="entry name" value="DOP1"/>
</dbReference>
<evidence type="ECO:0000256" key="1">
    <source>
        <dbReference type="ARBA" id="ARBA00022448"/>
    </source>
</evidence>
<dbReference type="OrthoDB" id="312629at2759"/>
<sequence>MNNKGNYEKFKRSLKEVIDSFERAKEWADLSNCLQKVKKQFDQNQNTEIPMKKDLAKRLAQCLNPDLAVIHQLTLEVYGMIFQRQIELLKQKANEGPNKQDLEWGSDLGLFYSGLFNFFQFAAFEVKDPFLQIIETYILQLDKELLLSLPGFMICMLPALEDQNAQILKRVENILAKTEEAVGTSEFYGEIWKAMLRTQRTRVSAIKYLDKRIPKDLEQARLMAKQQLIYPSKYTVKVIDQKVTLVRDDAQRLSDESKRLERMTLEDYFYFYYPVKEKLCINSLLAGLADQSVYVNRGVLDFLISHAPITGNINTLSENVRLVEGALMTLTKKDFAFLKKFFTWTLSHLEDEESKPSEDDPAIRTLVPALQCMFLKFTDAKSVSLSHMQQHSSGQGGQNSNQLNHNQPILILQTLLNDNVMIVEPILVKISVDLIKFIKLYYSENQNKTATKQLDRFIDNVNNLFDMVNNQLHSIWMALGQLLSEQIRSISVEYAQDAYLLEAIELIDFCLRDLKLGFERQVENFSEQLRPILSRLLSGVSKLSNYMNNLENAIPGLELIESILIMLDNKPVTREDTENLKTSVDNFNEFYVNLCKVMTNFDEPDYQDMFKLRFDTFKKSSQILNQIQKYSYTFDLNNMPAWLTMVIHCSKAKRAKIVLVSIETFLNILSKQASGPDDQIKKLQNIIVRFEPGLKVDDSRSIYQTLQESNNPYCTDIIKTLWSLLDEEEDHQKIVQLLKKFDGLLPRLFSEVVIEELNSKDREIKVRAIKKFTIFWKLTATDYPQYKPFYDKNTDLRKQVALHNMLHILEDNDPTLRLSCKSWLSESKKYYRRILDPLIEEFLQNSKIFITYSGQIFFYKDYEANIVIENFGKLRNIILNTQEEMIYYITTRQYTDYIGKEFLEMFSWMRPRRPNLKCQRLYLQVIVYITLQFIMAQAVESVNEKPYLYQESQTVNASACEFMELILKSLEQNKEMSNEIAHIIIDPIIRTFRQVIDNQNHAMQVHLLNLLKVIFFQCNFDSPESQKDQFTQTECSRIFSDASFIDSIVKGMKNEVSFVRYHFIQFATTIVPFMLKLINPQVFNSHIKKFVDCFCGLLRNVDPSLFITQQQFLGTAALGIGGYAGDNVDKAIRLTSTNMRLKTSVAVKQQTLINHNIQGGAAKPKDQLVINQESDISQIIQGLEQIVYYCLGIVRDLQAKPQASSQTSGILMDDRDNSENQKEKELTFGERLLGYFGTGPFKKGAEFTVTNENTAIREPIYKEFQNIIVSCLYCWNNLPIFTAKDYLFSRSGIFPYNMEDEKLLSSSIEKSEQKETLQNYINSKANLIHKFVIDFLRPLAQTSSPYFIEGILFVWMDKKNLTGMNLNQSLEKMMQILISVRLSTHVVIEAINLFVQKNDLATKKPSSKKIVKLQKIDSQRESMICQFLYTYLLYNINQQFKDEQNQLAKIYAAVFKFIKQFQQTKHPLTICWLLEILHILSNKFTASDAYKQETKLKRDFQEMLTLLLTSTASILSDTFKIEFEQSYGFKIVFSPTVYELLRRFSFVLEQNNVNVNSSMAVRNEYKKKFANPNYHPDSDDEEQEETKGDAGLRQFGFNNKVRMTIGSNQNPVNVDHLFDPDYQNHNYYYDERDNISQLMIDLSQYINKGESDCPSFLLLHYYKFFTIITLKSILYHMVQSICLHSNHDKITAALSIVVNVVLQILSNKTDKDKLDKQQVVIREAITDFFATIMDRANQLLVKPYKREISELFYSDNFFQMSRRTLRKWCKIINHFILDQKDQVFEDLVYKWNTQAGLLTSKDFEIKQKCIALKRVAFLVFSGDQDQYDDKLDLLLKKMTEGFKTNKKYSELRIQLFLLTRVLLLRLHSNSLADALRKLWPHLLNELVSIFEDAQSDCALTFEAIKTIELMSSLNIEDFQMNQWIFLVDSYGMAFDDSRSLVDEYRHRHDSAQISKKAGDYEVIERSEGIFQPFIVKFMQNRKTSFYNQINNDKVTVEDLLNGKKNQIEMRKTSINISPENYSDDALETYAIGLQYRLNEFNMERTEIDRPNFEALIEKDFIQNDQK</sequence>
<evidence type="ECO:0000256" key="3">
    <source>
        <dbReference type="ARBA" id="ARBA00046326"/>
    </source>
</evidence>
<accession>A0A078ATP8</accession>
<dbReference type="InParanoid" id="A0A078ATP8"/>
<keyword evidence="1" id="KW-0813">Transport</keyword>
<feature type="domain" description="DOP1 N-terminal" evidence="4">
    <location>
        <begin position="6"/>
        <end position="346"/>
    </location>
</feature>
<evidence type="ECO:0000259" key="5">
    <source>
        <dbReference type="Pfam" id="PF24598"/>
    </source>
</evidence>
<gene>
    <name evidence="6" type="primary">Contig9988.g10684</name>
    <name evidence="6" type="ORF">STYLEM_14887</name>
</gene>
<evidence type="ECO:0000313" key="7">
    <source>
        <dbReference type="Proteomes" id="UP000039865"/>
    </source>
</evidence>
<organism evidence="6 7">
    <name type="scientific">Stylonychia lemnae</name>
    <name type="common">Ciliate</name>
    <dbReference type="NCBI Taxonomy" id="5949"/>
    <lineage>
        <taxon>Eukaryota</taxon>
        <taxon>Sar</taxon>
        <taxon>Alveolata</taxon>
        <taxon>Ciliophora</taxon>
        <taxon>Intramacronucleata</taxon>
        <taxon>Spirotrichea</taxon>
        <taxon>Stichotrichia</taxon>
        <taxon>Sporadotrichida</taxon>
        <taxon>Oxytrichidae</taxon>
        <taxon>Stylonychinae</taxon>
        <taxon>Stylonychia</taxon>
    </lineage>
</organism>
<dbReference type="InterPro" id="IPR007249">
    <property type="entry name" value="DOP1_N"/>
</dbReference>
<dbReference type="OMA" id="GLETCIA"/>
<dbReference type="GO" id="GO:0006895">
    <property type="term" value="P:Golgi to endosome transport"/>
    <property type="evidence" value="ECO:0007669"/>
    <property type="project" value="InterPro"/>
</dbReference>